<sequence>MAGAVRSVRLGMPLFTRRLTPVSPRRAGGVLALCSRDPVLFLPLAQQLERWRHWGSGDVVVLGRPAAPDAAAWSTGSLIVMGLAPRPELGLPGAGRVGAQALAEHARPRLTRNGSILGSPEDVSLLWERLEAAGMRYREARWNQPVLIAPSPPGGLAAQAVARRPSLDWAARGTRRARPEEEPLVLPASVAMFTEEVGYDPISSGGSYARHVSWLVGEGRSYVLLDDGQGRPARPGGPARVAFKVDVGGIWHAPDGAVAQLTGVWTRPDLRGRGVGSAALAAAVDAVRQEHVGPDGGVSLYVNDFNAPAQALYHSLGFTQHGAFATVML</sequence>
<dbReference type="SUPFAM" id="SSF55729">
    <property type="entry name" value="Acyl-CoA N-acyltransferases (Nat)"/>
    <property type="match status" value="1"/>
</dbReference>
<dbReference type="Gene3D" id="3.40.630.30">
    <property type="match status" value="1"/>
</dbReference>
<organism evidence="2 3">
    <name type="scientific">Actinomyces gaoshouyii</name>
    <dbReference type="NCBI Taxonomy" id="1960083"/>
    <lineage>
        <taxon>Bacteria</taxon>
        <taxon>Bacillati</taxon>
        <taxon>Actinomycetota</taxon>
        <taxon>Actinomycetes</taxon>
        <taxon>Actinomycetales</taxon>
        <taxon>Actinomycetaceae</taxon>
        <taxon>Actinomyces</taxon>
    </lineage>
</organism>
<evidence type="ECO:0000313" key="3">
    <source>
        <dbReference type="Proteomes" id="UP000614239"/>
    </source>
</evidence>
<evidence type="ECO:0000313" key="2">
    <source>
        <dbReference type="EMBL" id="GGO97221.1"/>
    </source>
</evidence>
<comment type="caution">
    <text evidence="2">The sequence shown here is derived from an EMBL/GenBank/DDBJ whole genome shotgun (WGS) entry which is preliminary data.</text>
</comment>
<accession>A0A8H9LLC2</accession>
<keyword evidence="2" id="KW-0808">Transferase</keyword>
<feature type="domain" description="N-acetyltransferase" evidence="1">
    <location>
        <begin position="197"/>
        <end position="329"/>
    </location>
</feature>
<name>A0A8H9LLC2_9ACTO</name>
<reference evidence="2" key="1">
    <citation type="journal article" date="2014" name="Int. J. Syst. Evol. Microbiol.">
        <title>Complete genome sequence of Corynebacterium casei LMG S-19264T (=DSM 44701T), isolated from a smear-ripened cheese.</title>
        <authorList>
            <consortium name="US DOE Joint Genome Institute (JGI-PGF)"/>
            <person name="Walter F."/>
            <person name="Albersmeier A."/>
            <person name="Kalinowski J."/>
            <person name="Ruckert C."/>
        </authorList>
    </citation>
    <scope>NUCLEOTIDE SEQUENCE</scope>
    <source>
        <strain evidence="2">CGMCC 4.7372</strain>
    </source>
</reference>
<dbReference type="EMBL" id="BMNJ01000002">
    <property type="protein sequence ID" value="GGO97221.1"/>
    <property type="molecule type" value="Genomic_DNA"/>
</dbReference>
<dbReference type="InterPro" id="IPR016181">
    <property type="entry name" value="Acyl_CoA_acyltransferase"/>
</dbReference>
<proteinExistence type="predicted"/>
<gene>
    <name evidence="2" type="ORF">GCM10011612_09310</name>
</gene>
<dbReference type="PROSITE" id="PS51186">
    <property type="entry name" value="GNAT"/>
    <property type="match status" value="1"/>
</dbReference>
<dbReference type="AlphaFoldDB" id="A0A8H9LLC2"/>
<dbReference type="InterPro" id="IPR000182">
    <property type="entry name" value="GNAT_dom"/>
</dbReference>
<dbReference type="InterPro" id="IPR025289">
    <property type="entry name" value="DUF4081"/>
</dbReference>
<evidence type="ECO:0000259" key="1">
    <source>
        <dbReference type="PROSITE" id="PS51186"/>
    </source>
</evidence>
<dbReference type="Proteomes" id="UP000614239">
    <property type="component" value="Unassembled WGS sequence"/>
</dbReference>
<protein>
    <submittedName>
        <fullName evidence="2">GNAT family N-acetyltransferase</fullName>
    </submittedName>
</protein>
<dbReference type="Pfam" id="PF00583">
    <property type="entry name" value="Acetyltransf_1"/>
    <property type="match status" value="1"/>
</dbReference>
<reference evidence="2" key="2">
    <citation type="submission" date="2020-09" db="EMBL/GenBank/DDBJ databases">
        <authorList>
            <person name="Sun Q."/>
            <person name="Zhou Y."/>
        </authorList>
    </citation>
    <scope>NUCLEOTIDE SEQUENCE</scope>
    <source>
        <strain evidence="2">CGMCC 4.7372</strain>
    </source>
</reference>
<keyword evidence="3" id="KW-1185">Reference proteome</keyword>
<dbReference type="GO" id="GO:0016747">
    <property type="term" value="F:acyltransferase activity, transferring groups other than amino-acyl groups"/>
    <property type="evidence" value="ECO:0007669"/>
    <property type="project" value="InterPro"/>
</dbReference>
<dbReference type="Pfam" id="PF13312">
    <property type="entry name" value="DUF4081"/>
    <property type="match status" value="1"/>
</dbReference>